<dbReference type="SUPFAM" id="SSF88946">
    <property type="entry name" value="Sigma2 domain of RNA polymerase sigma factors"/>
    <property type="match status" value="1"/>
</dbReference>
<dbReference type="InterPro" id="IPR013249">
    <property type="entry name" value="RNA_pol_sigma70_r4_t2"/>
</dbReference>
<dbReference type="NCBIfam" id="NF009199">
    <property type="entry name" value="PRK12547.1"/>
    <property type="match status" value="1"/>
</dbReference>
<evidence type="ECO:0000313" key="9">
    <source>
        <dbReference type="EMBL" id="RDI52604.1"/>
    </source>
</evidence>
<organism evidence="9 10">
    <name type="scientific">Microvirga subterranea</name>
    <dbReference type="NCBI Taxonomy" id="186651"/>
    <lineage>
        <taxon>Bacteria</taxon>
        <taxon>Pseudomonadati</taxon>
        <taxon>Pseudomonadota</taxon>
        <taxon>Alphaproteobacteria</taxon>
        <taxon>Hyphomicrobiales</taxon>
        <taxon>Methylobacteriaceae</taxon>
        <taxon>Microvirga</taxon>
    </lineage>
</organism>
<dbReference type="NCBIfam" id="TIGR02937">
    <property type="entry name" value="sigma70-ECF"/>
    <property type="match status" value="1"/>
</dbReference>
<dbReference type="PANTHER" id="PTHR43133:SF25">
    <property type="entry name" value="RNA POLYMERASE SIGMA FACTOR RFAY-RELATED"/>
    <property type="match status" value="1"/>
</dbReference>
<keyword evidence="4 6" id="KW-0238">DNA-binding</keyword>
<evidence type="ECO:0000256" key="2">
    <source>
        <dbReference type="ARBA" id="ARBA00023015"/>
    </source>
</evidence>
<dbReference type="InterPro" id="IPR036388">
    <property type="entry name" value="WH-like_DNA-bd_sf"/>
</dbReference>
<comment type="caution">
    <text evidence="9">The sequence shown here is derived from an EMBL/GenBank/DDBJ whole genome shotgun (WGS) entry which is preliminary data.</text>
</comment>
<dbReference type="GO" id="GO:0016987">
    <property type="term" value="F:sigma factor activity"/>
    <property type="evidence" value="ECO:0007669"/>
    <property type="project" value="UniProtKB-KW"/>
</dbReference>
<keyword evidence="2 6" id="KW-0805">Transcription regulation</keyword>
<dbReference type="Gene3D" id="1.10.10.10">
    <property type="entry name" value="Winged helix-like DNA-binding domain superfamily/Winged helix DNA-binding domain"/>
    <property type="match status" value="1"/>
</dbReference>
<dbReference type="EMBL" id="QQBB01000014">
    <property type="protein sequence ID" value="RDI52604.1"/>
    <property type="molecule type" value="Genomic_DNA"/>
</dbReference>
<dbReference type="AlphaFoldDB" id="A0A370H997"/>
<dbReference type="RefSeq" id="WP_114772833.1">
    <property type="nucleotide sequence ID" value="NZ_QQBB01000014.1"/>
</dbReference>
<protein>
    <recommendedName>
        <fullName evidence="6">RNA polymerase sigma factor</fullName>
    </recommendedName>
</protein>
<feature type="domain" description="RNA polymerase sigma factor 70 region 4 type 2" evidence="8">
    <location>
        <begin position="104"/>
        <end position="155"/>
    </location>
</feature>
<proteinExistence type="inferred from homology"/>
<dbReference type="GO" id="GO:0006352">
    <property type="term" value="P:DNA-templated transcription initiation"/>
    <property type="evidence" value="ECO:0007669"/>
    <property type="project" value="InterPro"/>
</dbReference>
<accession>A0A370H997</accession>
<evidence type="ECO:0000256" key="4">
    <source>
        <dbReference type="ARBA" id="ARBA00023125"/>
    </source>
</evidence>
<dbReference type="Gene3D" id="1.10.1740.10">
    <property type="match status" value="1"/>
</dbReference>
<dbReference type="Proteomes" id="UP000254925">
    <property type="component" value="Unassembled WGS sequence"/>
</dbReference>
<dbReference type="Pfam" id="PF08281">
    <property type="entry name" value="Sigma70_r4_2"/>
    <property type="match status" value="1"/>
</dbReference>
<comment type="similarity">
    <text evidence="1 6">Belongs to the sigma-70 factor family. ECF subfamily.</text>
</comment>
<evidence type="ECO:0000256" key="3">
    <source>
        <dbReference type="ARBA" id="ARBA00023082"/>
    </source>
</evidence>
<evidence type="ECO:0000256" key="1">
    <source>
        <dbReference type="ARBA" id="ARBA00010641"/>
    </source>
</evidence>
<evidence type="ECO:0000259" key="7">
    <source>
        <dbReference type="Pfam" id="PF04542"/>
    </source>
</evidence>
<sequence>MTAEPSLHKQMLNAVPRLRAFAISLAGNTVYADDLVQTAILRGLEHLDTFQAGTSMQAWLFTILRNHFYTEHRRRRREVEDADGALAAKLSVMPAQDARLDLDDMMAALAQLSNEQREALLLIAAEGMSYEEAAQICGTNIGTIKSRINRARTRLTELLELVPEVDLGPDRVARASVAVHTVI</sequence>
<dbReference type="InterPro" id="IPR000838">
    <property type="entry name" value="RNA_pol_sigma70_ECF_CS"/>
</dbReference>
<dbReference type="OrthoDB" id="9803470at2"/>
<keyword evidence="5 6" id="KW-0804">Transcription</keyword>
<dbReference type="PROSITE" id="PS01063">
    <property type="entry name" value="SIGMA70_ECF"/>
    <property type="match status" value="1"/>
</dbReference>
<dbReference type="InterPro" id="IPR013324">
    <property type="entry name" value="RNA_pol_sigma_r3/r4-like"/>
</dbReference>
<dbReference type="InterPro" id="IPR013325">
    <property type="entry name" value="RNA_pol_sigma_r2"/>
</dbReference>
<dbReference type="PANTHER" id="PTHR43133">
    <property type="entry name" value="RNA POLYMERASE ECF-TYPE SIGMA FACTO"/>
    <property type="match status" value="1"/>
</dbReference>
<dbReference type="InterPro" id="IPR039425">
    <property type="entry name" value="RNA_pol_sigma-70-like"/>
</dbReference>
<dbReference type="Pfam" id="PF04542">
    <property type="entry name" value="Sigma70_r2"/>
    <property type="match status" value="1"/>
</dbReference>
<gene>
    <name evidence="9" type="ORF">DES45_11465</name>
</gene>
<keyword evidence="3 6" id="KW-0731">Sigma factor</keyword>
<dbReference type="InterPro" id="IPR007627">
    <property type="entry name" value="RNA_pol_sigma70_r2"/>
</dbReference>
<dbReference type="GO" id="GO:0003677">
    <property type="term" value="F:DNA binding"/>
    <property type="evidence" value="ECO:0007669"/>
    <property type="project" value="UniProtKB-KW"/>
</dbReference>
<dbReference type="CDD" id="cd06171">
    <property type="entry name" value="Sigma70_r4"/>
    <property type="match status" value="1"/>
</dbReference>
<name>A0A370H997_9HYPH</name>
<evidence type="ECO:0000256" key="5">
    <source>
        <dbReference type="ARBA" id="ARBA00023163"/>
    </source>
</evidence>
<dbReference type="SUPFAM" id="SSF88659">
    <property type="entry name" value="Sigma3 and sigma4 domains of RNA polymerase sigma factors"/>
    <property type="match status" value="1"/>
</dbReference>
<dbReference type="InterPro" id="IPR014284">
    <property type="entry name" value="RNA_pol_sigma-70_dom"/>
</dbReference>
<reference evidence="9 10" key="1">
    <citation type="submission" date="2018-07" db="EMBL/GenBank/DDBJ databases">
        <title>Genomic Encyclopedia of Type Strains, Phase IV (KMG-IV): sequencing the most valuable type-strain genomes for metagenomic binning, comparative biology and taxonomic classification.</title>
        <authorList>
            <person name="Goeker M."/>
        </authorList>
    </citation>
    <scope>NUCLEOTIDE SEQUENCE [LARGE SCALE GENOMIC DNA]</scope>
    <source>
        <strain evidence="9 10">DSM 14364</strain>
    </source>
</reference>
<feature type="domain" description="RNA polymerase sigma-70 region 2" evidence="7">
    <location>
        <begin position="16"/>
        <end position="77"/>
    </location>
</feature>
<evidence type="ECO:0000313" key="10">
    <source>
        <dbReference type="Proteomes" id="UP000254925"/>
    </source>
</evidence>
<keyword evidence="10" id="KW-1185">Reference proteome</keyword>
<evidence type="ECO:0000256" key="6">
    <source>
        <dbReference type="RuleBase" id="RU000716"/>
    </source>
</evidence>
<evidence type="ECO:0000259" key="8">
    <source>
        <dbReference type="Pfam" id="PF08281"/>
    </source>
</evidence>